<dbReference type="InterPro" id="IPR012551">
    <property type="entry name" value="DUF1707_SHOCT-like"/>
</dbReference>
<evidence type="ECO:0000313" key="3">
    <source>
        <dbReference type="Proteomes" id="UP001370100"/>
    </source>
</evidence>
<keyword evidence="3" id="KW-1185">Reference proteome</keyword>
<dbReference type="Proteomes" id="UP001370100">
    <property type="component" value="Unassembled WGS sequence"/>
</dbReference>
<proteinExistence type="predicted"/>
<evidence type="ECO:0000259" key="1">
    <source>
        <dbReference type="Pfam" id="PF08044"/>
    </source>
</evidence>
<dbReference type="PANTHER" id="PTHR40763:SF5">
    <property type="entry name" value="MEMBRANE PROTEIN"/>
    <property type="match status" value="1"/>
</dbReference>
<sequence>MAEGGELRAGDADREAVAEILRTALGEGRLELTEVDERLAQTYAARTYADLEPLVADLPATLPWQQQRHLASRSDEKPLVITAGWSSEKRTGAWRVPARIVAEAAMSDVKLDFREVSTSLPRIDLEIKGGMGSVVLVLPEGWSVDTDDLRSAWGTVKNRHQAQAAPGRPTIHVTGSTGMGTFKTRGALFYE</sequence>
<accession>A0ABU8MXG4</accession>
<protein>
    <submittedName>
        <fullName evidence="2">DUF1707 domain-containing protein</fullName>
    </submittedName>
</protein>
<dbReference type="EMBL" id="JBBEGL010000001">
    <property type="protein sequence ID" value="MEJ2884816.1"/>
    <property type="molecule type" value="Genomic_DNA"/>
</dbReference>
<reference evidence="2 3" key="1">
    <citation type="submission" date="2024-03" db="EMBL/GenBank/DDBJ databases">
        <title>Actinomycetospora sp. OC33-EN06, a novel actinomycete isolated from wild orchid (Aerides multiflora).</title>
        <authorList>
            <person name="Suriyachadkun C."/>
        </authorList>
    </citation>
    <scope>NUCLEOTIDE SEQUENCE [LARGE SCALE GENOMIC DNA]</scope>
    <source>
        <strain evidence="2 3">OC33-EN06</strain>
    </source>
</reference>
<dbReference type="RefSeq" id="WP_337711318.1">
    <property type="nucleotide sequence ID" value="NZ_JBBEGL010000001.1"/>
</dbReference>
<organism evidence="2 3">
    <name type="scientific">Actinomycetospora aeridis</name>
    <dbReference type="NCBI Taxonomy" id="3129231"/>
    <lineage>
        <taxon>Bacteria</taxon>
        <taxon>Bacillati</taxon>
        <taxon>Actinomycetota</taxon>
        <taxon>Actinomycetes</taxon>
        <taxon>Pseudonocardiales</taxon>
        <taxon>Pseudonocardiaceae</taxon>
        <taxon>Actinomycetospora</taxon>
    </lineage>
</organism>
<feature type="domain" description="DUF1707" evidence="1">
    <location>
        <begin position="7"/>
        <end position="59"/>
    </location>
</feature>
<name>A0ABU8MXG4_9PSEU</name>
<evidence type="ECO:0000313" key="2">
    <source>
        <dbReference type="EMBL" id="MEJ2884816.1"/>
    </source>
</evidence>
<dbReference type="Pfam" id="PF08044">
    <property type="entry name" value="DUF1707"/>
    <property type="match status" value="1"/>
</dbReference>
<gene>
    <name evidence="2" type="ORF">WCD41_00025</name>
</gene>
<dbReference type="PANTHER" id="PTHR40763">
    <property type="entry name" value="MEMBRANE PROTEIN-RELATED"/>
    <property type="match status" value="1"/>
</dbReference>
<comment type="caution">
    <text evidence="2">The sequence shown here is derived from an EMBL/GenBank/DDBJ whole genome shotgun (WGS) entry which is preliminary data.</text>
</comment>